<reference evidence="1 2" key="1">
    <citation type="submission" date="2023-09" db="EMBL/GenBank/DDBJ databases">
        <authorList>
            <person name="Rey-Velasco X."/>
        </authorList>
    </citation>
    <scope>NUCLEOTIDE SEQUENCE [LARGE SCALE GENOMIC DNA]</scope>
    <source>
        <strain evidence="1 2">P050</strain>
    </source>
</reference>
<dbReference type="Proteomes" id="UP001252186">
    <property type="component" value="Unassembled WGS sequence"/>
</dbReference>
<organism evidence="1 2">
    <name type="scientific">Urechidicola vernalis</name>
    <dbReference type="NCBI Taxonomy" id="3075600"/>
    <lineage>
        <taxon>Bacteria</taxon>
        <taxon>Pseudomonadati</taxon>
        <taxon>Bacteroidota</taxon>
        <taxon>Flavobacteriia</taxon>
        <taxon>Flavobacteriales</taxon>
        <taxon>Flavobacteriaceae</taxon>
        <taxon>Urechidicola</taxon>
    </lineage>
</organism>
<name>A0ABU2Y5D6_9FLAO</name>
<gene>
    <name evidence="1" type="ORF">RM519_09200</name>
</gene>
<evidence type="ECO:0008006" key="3">
    <source>
        <dbReference type="Google" id="ProtNLM"/>
    </source>
</evidence>
<dbReference type="EMBL" id="JAVRHV010000004">
    <property type="protein sequence ID" value="MDT0553418.1"/>
    <property type="molecule type" value="Genomic_DNA"/>
</dbReference>
<dbReference type="SUPFAM" id="SSF52317">
    <property type="entry name" value="Class I glutamine amidotransferase-like"/>
    <property type="match status" value="1"/>
</dbReference>
<keyword evidence="2" id="KW-1185">Reference proteome</keyword>
<comment type="caution">
    <text evidence="1">The sequence shown here is derived from an EMBL/GenBank/DDBJ whole genome shotgun (WGS) entry which is preliminary data.</text>
</comment>
<sequence length="320" mass="36447">MTIDIKGVKFIKSIWVVYCLIEIFLIDINQLNAQQILDSTFAYKVENPVYPLNSGPIIHIDEYHNNDMSINVRMFPLLKLLRHDGYRIQSYNDSFSTELLNEVEILVIIGALHKSNINNWKLPTPSALTDSEMNVLLEWIDNGGSLLLVADHMPFPGAIQKFSSKLGVNWYNGFVIDSINWGMTVFSRRDNTLLKHPIIEGKNKGEKVNWVATYYGSGFKIENDSIIGLLSFNNPNIVSYQTEQAWKIYPETPIVSFKNLYQGAILKKGKGRVAFIGEASLFSAQLVGEQQNPVGLNFQNENQNLQFVLNIFHWLSKEID</sequence>
<dbReference type="InterPro" id="IPR029062">
    <property type="entry name" value="Class_I_gatase-like"/>
</dbReference>
<evidence type="ECO:0000313" key="1">
    <source>
        <dbReference type="EMBL" id="MDT0553418.1"/>
    </source>
</evidence>
<protein>
    <recommendedName>
        <fullName evidence="3">DUF4350 domain-containing protein</fullName>
    </recommendedName>
</protein>
<proteinExistence type="predicted"/>
<evidence type="ECO:0000313" key="2">
    <source>
        <dbReference type="Proteomes" id="UP001252186"/>
    </source>
</evidence>
<dbReference type="RefSeq" id="WP_311593432.1">
    <property type="nucleotide sequence ID" value="NZ_JAVRHV010000004.1"/>
</dbReference>
<accession>A0ABU2Y5D6</accession>